<dbReference type="GO" id="GO:0015421">
    <property type="term" value="F:ABC-type oligopeptide transporter activity"/>
    <property type="evidence" value="ECO:0007669"/>
    <property type="project" value="TreeGrafter"/>
</dbReference>
<dbReference type="InterPro" id="IPR003439">
    <property type="entry name" value="ABC_transporter-like_ATP-bd"/>
</dbReference>
<evidence type="ECO:0000313" key="12">
    <source>
        <dbReference type="EMBL" id="QPC84928.1"/>
    </source>
</evidence>
<evidence type="ECO:0000256" key="2">
    <source>
        <dbReference type="ARBA" id="ARBA00022448"/>
    </source>
</evidence>
<evidence type="ECO:0000256" key="8">
    <source>
        <dbReference type="ARBA" id="ARBA00023136"/>
    </source>
</evidence>
<dbReference type="AlphaFoldDB" id="A0A7S8IH34"/>
<comment type="subcellular location">
    <subcellularLocation>
        <location evidence="1">Cell membrane</location>
        <topology evidence="1">Multi-pass membrane protein</topology>
    </subcellularLocation>
</comment>
<keyword evidence="7 9" id="KW-1133">Transmembrane helix</keyword>
<dbReference type="GO" id="GO:0016887">
    <property type="term" value="F:ATP hydrolysis activity"/>
    <property type="evidence" value="ECO:0007669"/>
    <property type="project" value="InterPro"/>
</dbReference>
<dbReference type="InterPro" id="IPR017871">
    <property type="entry name" value="ABC_transporter-like_CS"/>
</dbReference>
<evidence type="ECO:0000313" key="13">
    <source>
        <dbReference type="Proteomes" id="UP000594468"/>
    </source>
</evidence>
<dbReference type="CDD" id="cd18548">
    <property type="entry name" value="ABC_6TM_Tm287_like"/>
    <property type="match status" value="1"/>
</dbReference>
<dbReference type="SUPFAM" id="SSF52540">
    <property type="entry name" value="P-loop containing nucleoside triphosphate hydrolases"/>
    <property type="match status" value="1"/>
</dbReference>
<dbReference type="PROSITE" id="PS00211">
    <property type="entry name" value="ABC_TRANSPORTER_1"/>
    <property type="match status" value="1"/>
</dbReference>
<dbReference type="Gene3D" id="3.40.50.300">
    <property type="entry name" value="P-loop containing nucleotide triphosphate hydrolases"/>
    <property type="match status" value="1"/>
</dbReference>
<feature type="transmembrane region" description="Helical" evidence="9">
    <location>
        <begin position="235"/>
        <end position="260"/>
    </location>
</feature>
<dbReference type="PANTHER" id="PTHR43394">
    <property type="entry name" value="ATP-DEPENDENT PERMEASE MDL1, MITOCHONDRIAL"/>
    <property type="match status" value="1"/>
</dbReference>
<dbReference type="Pfam" id="PF00664">
    <property type="entry name" value="ABC_membrane"/>
    <property type="match status" value="1"/>
</dbReference>
<feature type="transmembrane region" description="Helical" evidence="9">
    <location>
        <begin position="272"/>
        <end position="293"/>
    </location>
</feature>
<keyword evidence="13" id="KW-1185">Reference proteome</keyword>
<proteinExistence type="predicted"/>
<dbReference type="Pfam" id="PF00005">
    <property type="entry name" value="ABC_tran"/>
    <property type="match status" value="1"/>
</dbReference>
<dbReference type="InterPro" id="IPR036640">
    <property type="entry name" value="ABC1_TM_sf"/>
</dbReference>
<dbReference type="FunFam" id="3.40.50.300:FF:000221">
    <property type="entry name" value="Multidrug ABC transporter ATP-binding protein"/>
    <property type="match status" value="1"/>
</dbReference>
<dbReference type="SMART" id="SM00382">
    <property type="entry name" value="AAA"/>
    <property type="match status" value="1"/>
</dbReference>
<dbReference type="EMBL" id="CP062983">
    <property type="protein sequence ID" value="QPC84928.1"/>
    <property type="molecule type" value="Genomic_DNA"/>
</dbReference>
<evidence type="ECO:0000256" key="9">
    <source>
        <dbReference type="SAM" id="Phobius"/>
    </source>
</evidence>
<evidence type="ECO:0000256" key="7">
    <source>
        <dbReference type="ARBA" id="ARBA00022989"/>
    </source>
</evidence>
<evidence type="ECO:0000259" key="11">
    <source>
        <dbReference type="PROSITE" id="PS50929"/>
    </source>
</evidence>
<dbReference type="InterPro" id="IPR003593">
    <property type="entry name" value="AAA+_ATPase"/>
</dbReference>
<dbReference type="RefSeq" id="WP_195172991.1">
    <property type="nucleotide sequence ID" value="NZ_CP062983.1"/>
</dbReference>
<feature type="transmembrane region" description="Helical" evidence="9">
    <location>
        <begin position="133"/>
        <end position="150"/>
    </location>
</feature>
<evidence type="ECO:0000256" key="1">
    <source>
        <dbReference type="ARBA" id="ARBA00004651"/>
    </source>
</evidence>
<name>A0A7S8IH34_9CHLR</name>
<reference evidence="12 13" key="1">
    <citation type="submission" date="2020-02" db="EMBL/GenBank/DDBJ databases">
        <authorList>
            <person name="Zheng R.K."/>
            <person name="Sun C.M."/>
        </authorList>
    </citation>
    <scope>NUCLEOTIDE SEQUENCE [LARGE SCALE GENOMIC DNA]</scope>
    <source>
        <strain evidence="13">rifampicinis</strain>
    </source>
</reference>
<keyword evidence="3" id="KW-1003">Cell membrane</keyword>
<dbReference type="SUPFAM" id="SSF90123">
    <property type="entry name" value="ABC transporter transmembrane region"/>
    <property type="match status" value="1"/>
</dbReference>
<evidence type="ECO:0000259" key="10">
    <source>
        <dbReference type="PROSITE" id="PS50893"/>
    </source>
</evidence>
<sequence length="576" mass="62858">MRQLLRYLKPYWKSALIAPLLMILEVSMDLLQPRMMQRIIDEGIRLGDQSLVLETGALMIVFALLGAVGGIGCTIYAVRAAINTGTDLRSSVYRKISTLSFGNLDRLGTGQLVTRLTNDITQVQDVILISLRVLVRVPLIGIGSLMMAFLTSPQLALIALPLTVPVLFMLWYVINRAQPLYTQVQASLDRVNTVIQENLSGVHVIKAFVRERHERERFGDANTALTMHSIRAMNLTAITSPVMLLLMNVGTAAVIWFGGVNVTEGTLTTGEIIAVITYLTQMLSTLVSASMLLMRIARAQASAERIVEVLNSVPDLQDRPNALQDFHPKGRVAFENVTFGYGEPVLKDVSFVAEPGQTVAILGATGSGKSSLVHLIPRFYDVTGGRVTIDGVDVRDISQQALRAQISVSLQEAILFSGSVASNIQQGNAAADDEAIHEAARAAQAQEFIERMPEGYETHLGQRGVNLSGGQKQRLAIARALVRQPVILILDDSTSAVDMETESRLQQELSRIMHQRTSFVVAQRISTVLAADKILVLDNGQLVAEGTHDELIVASPIYRQIYESQLGAPEDVSTQA</sequence>
<evidence type="ECO:0000256" key="4">
    <source>
        <dbReference type="ARBA" id="ARBA00022692"/>
    </source>
</evidence>
<evidence type="ECO:0000256" key="5">
    <source>
        <dbReference type="ARBA" id="ARBA00022741"/>
    </source>
</evidence>
<dbReference type="PROSITE" id="PS50893">
    <property type="entry name" value="ABC_TRANSPORTER_2"/>
    <property type="match status" value="1"/>
</dbReference>
<dbReference type="InterPro" id="IPR011527">
    <property type="entry name" value="ABC1_TM_dom"/>
</dbReference>
<feature type="transmembrane region" description="Helical" evidence="9">
    <location>
        <begin position="156"/>
        <end position="174"/>
    </location>
</feature>
<accession>A0A7S8IH34</accession>
<dbReference type="KEGG" id="pmet:G4Y79_11330"/>
<protein>
    <submittedName>
        <fullName evidence="12">ABC transporter ATP-binding protein</fullName>
    </submittedName>
</protein>
<dbReference type="Gene3D" id="1.20.1560.10">
    <property type="entry name" value="ABC transporter type 1, transmembrane domain"/>
    <property type="match status" value="1"/>
</dbReference>
<feature type="transmembrane region" description="Helical" evidence="9">
    <location>
        <begin position="12"/>
        <end position="31"/>
    </location>
</feature>
<keyword evidence="2" id="KW-0813">Transport</keyword>
<evidence type="ECO:0000256" key="6">
    <source>
        <dbReference type="ARBA" id="ARBA00022840"/>
    </source>
</evidence>
<feature type="domain" description="ABC transmembrane type-1" evidence="11">
    <location>
        <begin position="16"/>
        <end position="298"/>
    </location>
</feature>
<keyword evidence="8 9" id="KW-0472">Membrane</keyword>
<dbReference type="GO" id="GO:0005886">
    <property type="term" value="C:plasma membrane"/>
    <property type="evidence" value="ECO:0007669"/>
    <property type="project" value="UniProtKB-SubCell"/>
</dbReference>
<feature type="domain" description="ABC transporter" evidence="10">
    <location>
        <begin position="332"/>
        <end position="564"/>
    </location>
</feature>
<organism evidence="12 13">
    <name type="scientific">Phototrophicus methaneseepsis</name>
    <dbReference type="NCBI Taxonomy" id="2710758"/>
    <lineage>
        <taxon>Bacteria</taxon>
        <taxon>Bacillati</taxon>
        <taxon>Chloroflexota</taxon>
        <taxon>Candidatus Thermofontia</taxon>
        <taxon>Phototrophicales</taxon>
        <taxon>Phototrophicaceae</taxon>
        <taxon>Phototrophicus</taxon>
    </lineage>
</organism>
<keyword evidence="5" id="KW-0547">Nucleotide-binding</keyword>
<evidence type="ECO:0000256" key="3">
    <source>
        <dbReference type="ARBA" id="ARBA00022475"/>
    </source>
</evidence>
<keyword evidence="4 9" id="KW-0812">Transmembrane</keyword>
<keyword evidence="6 12" id="KW-0067">ATP-binding</keyword>
<dbReference type="PANTHER" id="PTHR43394:SF1">
    <property type="entry name" value="ATP-BINDING CASSETTE SUB-FAMILY B MEMBER 10, MITOCHONDRIAL"/>
    <property type="match status" value="1"/>
</dbReference>
<dbReference type="GO" id="GO:0005524">
    <property type="term" value="F:ATP binding"/>
    <property type="evidence" value="ECO:0007669"/>
    <property type="project" value="UniProtKB-KW"/>
</dbReference>
<dbReference type="InterPro" id="IPR027417">
    <property type="entry name" value="P-loop_NTPase"/>
</dbReference>
<dbReference type="InterPro" id="IPR039421">
    <property type="entry name" value="Type_1_exporter"/>
</dbReference>
<dbReference type="PROSITE" id="PS50929">
    <property type="entry name" value="ABC_TM1F"/>
    <property type="match status" value="1"/>
</dbReference>
<feature type="transmembrane region" description="Helical" evidence="9">
    <location>
        <begin position="51"/>
        <end position="78"/>
    </location>
</feature>
<dbReference type="Proteomes" id="UP000594468">
    <property type="component" value="Chromosome"/>
</dbReference>
<gene>
    <name evidence="12" type="ORF">G4Y79_11330</name>
</gene>